<dbReference type="SUPFAM" id="SSF103473">
    <property type="entry name" value="MFS general substrate transporter"/>
    <property type="match status" value="1"/>
</dbReference>
<keyword evidence="6 8" id="KW-1133">Transmembrane helix</keyword>
<dbReference type="GO" id="GO:0004867">
    <property type="term" value="F:serine-type endopeptidase inhibitor activity"/>
    <property type="evidence" value="ECO:0007669"/>
    <property type="project" value="UniProtKB-KW"/>
</dbReference>
<comment type="caution">
    <text evidence="10">The sequence shown here is derived from an EMBL/GenBank/DDBJ whole genome shotgun (WGS) entry which is preliminary data.</text>
</comment>
<feature type="signal peptide" evidence="9">
    <location>
        <begin position="1"/>
        <end position="18"/>
    </location>
</feature>
<feature type="transmembrane region" description="Helical" evidence="8">
    <location>
        <begin position="676"/>
        <end position="694"/>
    </location>
</feature>
<feature type="transmembrane region" description="Helical" evidence="8">
    <location>
        <begin position="378"/>
        <end position="397"/>
    </location>
</feature>
<dbReference type="CDD" id="cd19941">
    <property type="entry name" value="TIL"/>
    <property type="match status" value="1"/>
</dbReference>
<dbReference type="Pfam" id="PF00854">
    <property type="entry name" value="PTR2"/>
    <property type="match status" value="1"/>
</dbReference>
<reference evidence="10" key="1">
    <citation type="submission" date="2023-06" db="EMBL/GenBank/DDBJ databases">
        <title>Genomic analysis of the entomopathogenic nematode Steinernema hermaphroditum.</title>
        <authorList>
            <person name="Schwarz E.M."/>
            <person name="Heppert J.K."/>
            <person name="Baniya A."/>
            <person name="Schwartz H.T."/>
            <person name="Tan C.-H."/>
            <person name="Antoshechkin I."/>
            <person name="Sternberg P.W."/>
            <person name="Goodrich-Blair H."/>
            <person name="Dillman A.R."/>
        </authorList>
    </citation>
    <scope>NUCLEOTIDE SEQUENCE</scope>
    <source>
        <strain evidence="10">PS9179</strain>
        <tissue evidence="10">Whole animal</tissue>
    </source>
</reference>
<feature type="transmembrane region" description="Helical" evidence="8">
    <location>
        <begin position="970"/>
        <end position="989"/>
    </location>
</feature>
<feature type="transmembrane region" description="Helical" evidence="8">
    <location>
        <begin position="551"/>
        <end position="573"/>
    </location>
</feature>
<comment type="subcellular location">
    <subcellularLocation>
        <location evidence="1">Membrane</location>
        <topology evidence="1">Multi-pass membrane protein</topology>
    </subcellularLocation>
</comment>
<name>A0AA39LZA6_9BILA</name>
<evidence type="ECO:0000256" key="3">
    <source>
        <dbReference type="ARBA" id="ARBA00022692"/>
    </source>
</evidence>
<proteinExistence type="inferred from homology"/>
<evidence type="ECO:0008006" key="12">
    <source>
        <dbReference type="Google" id="ProtNLM"/>
    </source>
</evidence>
<evidence type="ECO:0000256" key="6">
    <source>
        <dbReference type="ARBA" id="ARBA00022989"/>
    </source>
</evidence>
<dbReference type="InterPro" id="IPR036084">
    <property type="entry name" value="Ser_inhib-like_sf"/>
</dbReference>
<feature type="chain" id="PRO_5041401046" description="Major facilitator superfamily associated domain-containing protein" evidence="9">
    <location>
        <begin position="19"/>
        <end position="1421"/>
    </location>
</feature>
<dbReference type="GO" id="GO:0015833">
    <property type="term" value="P:peptide transport"/>
    <property type="evidence" value="ECO:0007669"/>
    <property type="project" value="UniProtKB-KW"/>
</dbReference>
<keyword evidence="4" id="KW-0813">Transport</keyword>
<feature type="transmembrane region" description="Helical" evidence="8">
    <location>
        <begin position="454"/>
        <end position="474"/>
    </location>
</feature>
<evidence type="ECO:0000256" key="2">
    <source>
        <dbReference type="ARBA" id="ARBA00005982"/>
    </source>
</evidence>
<comment type="similarity">
    <text evidence="2">Belongs to the major facilitator superfamily. Proton-dependent oligopeptide transporter (POT/PTR) (TC 2.A.17) family.</text>
</comment>
<feature type="transmembrane region" description="Helical" evidence="8">
    <location>
        <begin position="521"/>
        <end position="539"/>
    </location>
</feature>
<keyword evidence="7 8" id="KW-0472">Membrane</keyword>
<evidence type="ECO:0000313" key="10">
    <source>
        <dbReference type="EMBL" id="KAK0414845.1"/>
    </source>
</evidence>
<feature type="transmembrane region" description="Helical" evidence="8">
    <location>
        <begin position="1001"/>
        <end position="1019"/>
    </location>
</feature>
<dbReference type="Proteomes" id="UP001175271">
    <property type="component" value="Unassembled WGS sequence"/>
</dbReference>
<dbReference type="InterPro" id="IPR036259">
    <property type="entry name" value="MFS_trans_sf"/>
</dbReference>
<accession>A0AA39LZA6</accession>
<evidence type="ECO:0000256" key="7">
    <source>
        <dbReference type="ARBA" id="ARBA00023136"/>
    </source>
</evidence>
<evidence type="ECO:0000256" key="5">
    <source>
        <dbReference type="ARBA" id="ARBA00022900"/>
    </source>
</evidence>
<dbReference type="EMBL" id="JAUCMV010000002">
    <property type="protein sequence ID" value="KAK0414845.1"/>
    <property type="molecule type" value="Genomic_DNA"/>
</dbReference>
<dbReference type="Gene3D" id="2.10.25.10">
    <property type="entry name" value="Laminin"/>
    <property type="match status" value="2"/>
</dbReference>
<protein>
    <recommendedName>
        <fullName evidence="12">Major facilitator superfamily associated domain-containing protein</fullName>
    </recommendedName>
</protein>
<keyword evidence="9" id="KW-0732">Signal</keyword>
<keyword evidence="4" id="KW-0571">Peptide transport</keyword>
<evidence type="ECO:0000313" key="11">
    <source>
        <dbReference type="Proteomes" id="UP001175271"/>
    </source>
</evidence>
<dbReference type="GO" id="GO:0022857">
    <property type="term" value="F:transmembrane transporter activity"/>
    <property type="evidence" value="ECO:0007669"/>
    <property type="project" value="InterPro"/>
</dbReference>
<evidence type="ECO:0000256" key="9">
    <source>
        <dbReference type="SAM" id="SignalP"/>
    </source>
</evidence>
<dbReference type="SUPFAM" id="SSF57567">
    <property type="entry name" value="Serine protease inhibitors"/>
    <property type="match status" value="2"/>
</dbReference>
<keyword evidence="5" id="KW-0722">Serine protease inhibitor</keyword>
<dbReference type="Gene3D" id="1.20.1250.20">
    <property type="entry name" value="MFS general substrate transporter like domains"/>
    <property type="match status" value="2"/>
</dbReference>
<keyword evidence="5" id="KW-0646">Protease inhibitor</keyword>
<sequence>MALLLVIILGLCIVQLRGFDFSGGRCWDNETVAEFEDFELTCPSVFPIKRTFVKRYECYCSMMMGFYRHQGRCISADQCPKCNRLEFFVVDQTSLDLTCDDIRAGKFYKEMPENRTWTCRCGMMASARDENGVCVEMHKCYSENNNVCRKNEVFSHIPMLEGTCEEDQGDRAFRLSATRRKELYINLNPNGCYCPYEKGFRIDRSAGCIPAAQCSKCGLLETYTEGEYDDRTCENARNNTWPWKRANKAPGCYCIDGAVRNHNGNCVWAQSCFTDETNLCNKNEVFSYGIMYQVTCSGSMPKFRSEPSSGCYCPYQQGFLRLKEECIPAEDCPKCHALETVEQFGHCFREDWRQFCTDAVSFVRYACCRSVAMREFEYSFSAWLILVYQGLGFFVYASQLVYLPKLHEFIFGDANPTLIYGAEYIVSNFSAVICSIVADRFIGRFRVAFWSNQIAIFGLLLLNFVSECGLPLWIVYCGFYFGAFIVSVCGGAFVVSVPTLVADQLDDHSPKFATSVFHLHFLIRNICLFLATMLSPLMVTNVKCLGRDQCISLFYGVLLLVAVIAQALIFVQWDSYVRVRDLRPKRLQQFFKWMISFVQYTNSSPDNLVSHENSMEMVRHDANQMGRMAQMFLSLSFFYAMYYLNLLFFVDQGRRLSANVGNFFYLKPSTLANSRLAFNILFSLLLYLIVMPLIERKMKCTPLRRMVFGCICVVLSLTAGGIVETQSGPVYRHASSLMTLHGEGMSNCTPVLYADYKYISLQNRVTVRVAEGERNWTLLLRSGCGHDRTQLVTLKNELSKLFLFSWRNNETEVTINMLDYNEYPTVRTLFYVAPFYEHPGEMVFAFDSGTKALLGVTSHRVNELFSLESAYFGETIIEFYIGSDCQSERESCRKVGSKSLSGATGAVYAILTDSSAVHEDNWLLQLHPPNEGSILWQVPIYIFMSLGDCLVIPATMEFAYTESVSGFRTVAQGFLRLMGFLGMVLGYMLRVLIGNTRTREIFGLVVVMAVTTLVLAFHASKYKYVESNSNGATQESPLFQSQERLPLPSNETLSPDVIAASRNGADCKKNAVNSAESNVNSVDRATMVALGAEFFGTALRQEPFYAVNKNESEWTEAAEHNSTERFELNVSVFLPLNFISREMHLVLQTSGHFTGWFTEWTPKQWSAAHLQSVTIRGIPQSGLPFEARLVPENRLVDLIRLVGLPVSQDYSLKGATFLDVQNVGRCNAAVLLKLLNAVQKNFRSARFHDLRDDEFSTAFSKFLLRYITEARSLCNLTLNQCSYNKQLLQAIAPLFNSKNDPLSVDLRRSQCCFNAESVVVFVEKWKSSIGRYSMKPEKQILMRLESHAEWSKLKKTHGLLHHDRWQNEYISIAHPKGRSWLILSHEFFDRLRMLRIFVYVFNPEEAITDWALHQLFGSLAI</sequence>
<gene>
    <name evidence="10" type="ORF">QR680_011639</name>
</gene>
<feature type="transmembrane region" description="Helical" evidence="8">
    <location>
        <begin position="480"/>
        <end position="501"/>
    </location>
</feature>
<dbReference type="InterPro" id="IPR000109">
    <property type="entry name" value="POT_fam"/>
</dbReference>
<evidence type="ECO:0000256" key="8">
    <source>
        <dbReference type="SAM" id="Phobius"/>
    </source>
</evidence>
<evidence type="ECO:0000256" key="4">
    <source>
        <dbReference type="ARBA" id="ARBA00022856"/>
    </source>
</evidence>
<keyword evidence="11" id="KW-1185">Reference proteome</keyword>
<dbReference type="GO" id="GO:0016020">
    <property type="term" value="C:membrane"/>
    <property type="evidence" value="ECO:0007669"/>
    <property type="project" value="UniProtKB-SubCell"/>
</dbReference>
<keyword evidence="3 8" id="KW-0812">Transmembrane</keyword>
<organism evidence="10 11">
    <name type="scientific">Steinernema hermaphroditum</name>
    <dbReference type="NCBI Taxonomy" id="289476"/>
    <lineage>
        <taxon>Eukaryota</taxon>
        <taxon>Metazoa</taxon>
        <taxon>Ecdysozoa</taxon>
        <taxon>Nematoda</taxon>
        <taxon>Chromadorea</taxon>
        <taxon>Rhabditida</taxon>
        <taxon>Tylenchina</taxon>
        <taxon>Panagrolaimomorpha</taxon>
        <taxon>Strongyloidoidea</taxon>
        <taxon>Steinernematidae</taxon>
        <taxon>Steinernema</taxon>
    </lineage>
</organism>
<evidence type="ECO:0000256" key="1">
    <source>
        <dbReference type="ARBA" id="ARBA00004141"/>
    </source>
</evidence>
<feature type="transmembrane region" description="Helical" evidence="8">
    <location>
        <begin position="632"/>
        <end position="650"/>
    </location>
</feature>
<dbReference type="PANTHER" id="PTHR11654">
    <property type="entry name" value="OLIGOPEPTIDE TRANSPORTER-RELATED"/>
    <property type="match status" value="1"/>
</dbReference>
<keyword evidence="4" id="KW-0653">Protein transport</keyword>